<dbReference type="Proteomes" id="UP001500731">
    <property type="component" value="Unassembled WGS sequence"/>
</dbReference>
<evidence type="ECO:0000313" key="3">
    <source>
        <dbReference type="Proteomes" id="UP001500731"/>
    </source>
</evidence>
<reference evidence="3" key="1">
    <citation type="journal article" date="2019" name="Int. J. Syst. Evol. Microbiol.">
        <title>The Global Catalogue of Microorganisms (GCM) 10K type strain sequencing project: providing services to taxonomists for standard genome sequencing and annotation.</title>
        <authorList>
            <consortium name="The Broad Institute Genomics Platform"/>
            <consortium name="The Broad Institute Genome Sequencing Center for Infectious Disease"/>
            <person name="Wu L."/>
            <person name="Ma J."/>
        </authorList>
    </citation>
    <scope>NUCLEOTIDE SEQUENCE [LARGE SCALE GENOMIC DNA]</scope>
    <source>
        <strain evidence="3">JCM 17839</strain>
    </source>
</reference>
<dbReference type="RefSeq" id="WP_425563344.1">
    <property type="nucleotide sequence ID" value="NZ_BAABGP010000009.1"/>
</dbReference>
<gene>
    <name evidence="2" type="ORF">GCM10023171_15650</name>
</gene>
<dbReference type="Pfam" id="PF01425">
    <property type="entry name" value="Amidase"/>
    <property type="match status" value="1"/>
</dbReference>
<comment type="caution">
    <text evidence="2">The sequence shown here is derived from an EMBL/GenBank/DDBJ whole genome shotgun (WGS) entry which is preliminary data.</text>
</comment>
<evidence type="ECO:0000313" key="2">
    <source>
        <dbReference type="EMBL" id="GAA4483706.1"/>
    </source>
</evidence>
<protein>
    <recommendedName>
        <fullName evidence="1">Amidase domain-containing protein</fullName>
    </recommendedName>
</protein>
<feature type="domain" description="Amidase" evidence="1">
    <location>
        <begin position="15"/>
        <end position="85"/>
    </location>
</feature>
<keyword evidence="3" id="KW-1185">Reference proteome</keyword>
<dbReference type="EMBL" id="BAABGP010000009">
    <property type="protein sequence ID" value="GAA4483706.1"/>
    <property type="molecule type" value="Genomic_DNA"/>
</dbReference>
<name>A0ABP8P8E0_9MICO</name>
<dbReference type="InterPro" id="IPR036928">
    <property type="entry name" value="AS_sf"/>
</dbReference>
<dbReference type="SUPFAM" id="SSF75304">
    <property type="entry name" value="Amidase signature (AS) enzymes"/>
    <property type="match status" value="1"/>
</dbReference>
<proteinExistence type="predicted"/>
<dbReference type="InterPro" id="IPR023631">
    <property type="entry name" value="Amidase_dom"/>
</dbReference>
<evidence type="ECO:0000259" key="1">
    <source>
        <dbReference type="Pfam" id="PF01425"/>
    </source>
</evidence>
<sequence length="93" mass="10153">MTGRRQRRYLGKGDGPVRELEGIPIGIKEDEPIAGEPWTQGSLLLKDEIADASSPMAERILNAGAVVHARTTSAEFSSAPFTRSRLWCMTAPK</sequence>
<dbReference type="Gene3D" id="3.90.1300.10">
    <property type="entry name" value="Amidase signature (AS) domain"/>
    <property type="match status" value="1"/>
</dbReference>
<organism evidence="2 3">
    <name type="scientific">Microbacterium panaciterrae</name>
    <dbReference type="NCBI Taxonomy" id="985759"/>
    <lineage>
        <taxon>Bacteria</taxon>
        <taxon>Bacillati</taxon>
        <taxon>Actinomycetota</taxon>
        <taxon>Actinomycetes</taxon>
        <taxon>Micrococcales</taxon>
        <taxon>Microbacteriaceae</taxon>
        <taxon>Microbacterium</taxon>
    </lineage>
</organism>
<accession>A0ABP8P8E0</accession>